<feature type="domain" description="Aconitase/3-isopropylmalate dehydratase large subunit alpha/beta/alpha" evidence="16">
    <location>
        <begin position="40"/>
        <end position="477"/>
    </location>
</feature>
<evidence type="ECO:0000256" key="14">
    <source>
        <dbReference type="ARBA" id="ARBA00031081"/>
    </source>
</evidence>
<dbReference type="PRINTS" id="PR00415">
    <property type="entry name" value="ACONITASE"/>
</dbReference>
<evidence type="ECO:0000313" key="18">
    <source>
        <dbReference type="EMBL" id="RKF37001.1"/>
    </source>
</evidence>
<comment type="cofactor">
    <cofactor evidence="1">
        <name>[4Fe-4S] cluster</name>
        <dbReference type="ChEBI" id="CHEBI:49883"/>
    </cofactor>
</comment>
<evidence type="ECO:0000256" key="8">
    <source>
        <dbReference type="ARBA" id="ARBA00022946"/>
    </source>
</evidence>
<dbReference type="SUPFAM" id="SSF53732">
    <property type="entry name" value="Aconitase iron-sulfur domain"/>
    <property type="match status" value="1"/>
</dbReference>
<evidence type="ECO:0000259" key="17">
    <source>
        <dbReference type="Pfam" id="PF00694"/>
    </source>
</evidence>
<dbReference type="InterPro" id="IPR006248">
    <property type="entry name" value="Aconitase_mito-like"/>
</dbReference>
<evidence type="ECO:0000256" key="13">
    <source>
        <dbReference type="ARBA" id="ARBA00029682"/>
    </source>
</evidence>
<keyword evidence="10" id="KW-0411">Iron-sulfur</keyword>
<dbReference type="Proteomes" id="UP000286402">
    <property type="component" value="Unassembled WGS sequence"/>
</dbReference>
<evidence type="ECO:0000256" key="2">
    <source>
        <dbReference type="ARBA" id="ARBA00004717"/>
    </source>
</evidence>
<dbReference type="UniPathway" id="UPA00223">
    <property type="reaction ID" value="UER00718"/>
</dbReference>
<dbReference type="Gene3D" id="3.20.19.10">
    <property type="entry name" value="Aconitase, domain 4"/>
    <property type="match status" value="1"/>
</dbReference>
<dbReference type="InterPro" id="IPR036008">
    <property type="entry name" value="Aconitase_4Fe-4S_dom"/>
</dbReference>
<dbReference type="FunFam" id="3.40.1060.10:FF:000001">
    <property type="entry name" value="Aconitate hydratase, mitochondrial"/>
    <property type="match status" value="1"/>
</dbReference>
<evidence type="ECO:0000256" key="6">
    <source>
        <dbReference type="ARBA" id="ARBA00022532"/>
    </source>
</evidence>
<proteinExistence type="inferred from homology"/>
<dbReference type="Gene3D" id="3.30.499.10">
    <property type="entry name" value="Aconitase, domain 3"/>
    <property type="match status" value="2"/>
</dbReference>
<dbReference type="InterPro" id="IPR018136">
    <property type="entry name" value="Aconitase_4Fe-4S_BS"/>
</dbReference>
<evidence type="ECO:0000256" key="4">
    <source>
        <dbReference type="ARBA" id="ARBA00012926"/>
    </source>
</evidence>
<evidence type="ECO:0000256" key="1">
    <source>
        <dbReference type="ARBA" id="ARBA00001966"/>
    </source>
</evidence>
<dbReference type="Gene3D" id="3.40.1060.10">
    <property type="entry name" value="Aconitase, Domain 2"/>
    <property type="match status" value="1"/>
</dbReference>
<evidence type="ECO:0000256" key="10">
    <source>
        <dbReference type="ARBA" id="ARBA00023014"/>
    </source>
</evidence>
<dbReference type="CDD" id="cd01584">
    <property type="entry name" value="AcnA_Mitochondrial"/>
    <property type="match status" value="1"/>
</dbReference>
<dbReference type="PANTHER" id="PTHR43160">
    <property type="entry name" value="ACONITATE HYDRATASE B"/>
    <property type="match status" value="1"/>
</dbReference>
<dbReference type="FunFam" id="3.30.499.10:FF:000004">
    <property type="entry name" value="Aconitate hydratase, mitochondrial"/>
    <property type="match status" value="1"/>
</dbReference>
<dbReference type="AlphaFoldDB" id="A0A420FVR2"/>
<comment type="caution">
    <text evidence="18">The sequence shown here is derived from an EMBL/GenBank/DDBJ whole genome shotgun (WGS) entry which is preliminary data.</text>
</comment>
<dbReference type="EC" id="4.2.1.3" evidence="4"/>
<evidence type="ECO:0000256" key="9">
    <source>
        <dbReference type="ARBA" id="ARBA00023004"/>
    </source>
</evidence>
<dbReference type="InterPro" id="IPR015928">
    <property type="entry name" value="Aconitase/3IPM_dehydase_swvl"/>
</dbReference>
<dbReference type="PANTHER" id="PTHR43160:SF3">
    <property type="entry name" value="ACONITATE HYDRATASE, MITOCHONDRIAL"/>
    <property type="match status" value="1"/>
</dbReference>
<name>A0A420FVR2_9SPHI</name>
<organism evidence="18 19">
    <name type="scientific">Sphingobacterium siyangense</name>
    <dbReference type="NCBI Taxonomy" id="459529"/>
    <lineage>
        <taxon>Bacteria</taxon>
        <taxon>Pseudomonadati</taxon>
        <taxon>Bacteroidota</taxon>
        <taxon>Sphingobacteriia</taxon>
        <taxon>Sphingobacteriales</taxon>
        <taxon>Sphingobacteriaceae</taxon>
        <taxon>Sphingobacterium</taxon>
    </lineage>
</organism>
<dbReference type="RefSeq" id="WP_120334117.1">
    <property type="nucleotide sequence ID" value="NZ_CP070350.1"/>
</dbReference>
<keyword evidence="9" id="KW-0408">Iron</keyword>
<reference evidence="18 19" key="1">
    <citation type="submission" date="2016-07" db="EMBL/GenBank/DDBJ databases">
        <title>Genome analysis of Sphingobacterium siyangense T12B17.</title>
        <authorList>
            <person name="Xu D."/>
            <person name="Su Y."/>
            <person name="Zheng S."/>
        </authorList>
    </citation>
    <scope>NUCLEOTIDE SEQUENCE [LARGE SCALE GENOMIC DNA]</scope>
    <source>
        <strain evidence="18 19">T12B17</strain>
    </source>
</reference>
<evidence type="ECO:0000256" key="12">
    <source>
        <dbReference type="ARBA" id="ARBA00023501"/>
    </source>
</evidence>
<gene>
    <name evidence="18" type="ORF">BCY89_04925</name>
</gene>
<sequence>MAFDIDMIKKVYSQYDERITAARQVVNKPLTLSEKILYAHLWDGNATEDYKRGVSYVDFAPDRVAMQDATAQMALLQFMQAGRPKVAVPSTVHCDHLIQAKEGADKDLARAKNESSEVFNFLSSVSNKYGIGFWKPGAGIIHQVVLENYAFPGGMMIGTDSHTVNAGGLGMVAIGVGGADACDVMAGLPWELKFPKLIGVKLTGKLSGWAAAKDVILKVAGILTVKGGTGAIVEYFGEGAESLSCTGKGTICNMGAEIGATTSTFGYDESMERYLRATGRAEVADAANVIKEHLTADAEVYANPEQYFDQLIEINLSELEPSLNGPFTPDLYTPVSRMREEAEKNGWPLQVEWGLIGSCTNSSYEDLSRAASIAKQAVDKGLITKAEFGINPGSEQVRFTADRDGLLKTFEDLNATIFTNACGPCIGMWDRVGADKQEKNTIVHSFNRNFAKRADGNPNTYAFVASPELVAAIAISGDLGFNPVTDTLTNNKGEQVKLDPPVGDELPTKGFAVDDPGYQAPAADGSSVVVDVAPTSDRLQLLEPFAPWEGTDLKGLKLLIKAKGKCTTDHISMAGPWLKYRGHLDNISNNMLIGALNFFNEKTDSVKNQLTGEYGPVPATQRDYKAHGIGSIVVGDENYGEGSSREHAAMEPRHLGVRAVLVKSFARIHETNLKKQGMLGLTFADKDDYNKIQENDTIDIIGLTTFAPGKPLTLVLHHADGTQEEILANHTYNAQQIEWFKAGGALNIIRKNQG</sequence>
<evidence type="ECO:0000256" key="3">
    <source>
        <dbReference type="ARBA" id="ARBA00007185"/>
    </source>
</evidence>
<dbReference type="GO" id="GO:0003994">
    <property type="term" value="F:aconitate hydratase activity"/>
    <property type="evidence" value="ECO:0007669"/>
    <property type="project" value="UniProtKB-EC"/>
</dbReference>
<dbReference type="InterPro" id="IPR000573">
    <property type="entry name" value="AconitaseA/IPMdHydase_ssu_swvl"/>
</dbReference>
<keyword evidence="19" id="KW-1185">Reference proteome</keyword>
<dbReference type="GO" id="GO:0046872">
    <property type="term" value="F:metal ion binding"/>
    <property type="evidence" value="ECO:0007669"/>
    <property type="project" value="UniProtKB-KW"/>
</dbReference>
<dbReference type="Pfam" id="PF00330">
    <property type="entry name" value="Aconitase"/>
    <property type="match status" value="1"/>
</dbReference>
<comment type="catalytic activity">
    <reaction evidence="12">
        <text>citrate = D-threo-isocitrate</text>
        <dbReference type="Rhea" id="RHEA:10336"/>
        <dbReference type="ChEBI" id="CHEBI:15562"/>
        <dbReference type="ChEBI" id="CHEBI:16947"/>
        <dbReference type="EC" id="4.2.1.3"/>
    </reaction>
</comment>
<dbReference type="SUPFAM" id="SSF52016">
    <property type="entry name" value="LeuD/IlvD-like"/>
    <property type="match status" value="1"/>
</dbReference>
<evidence type="ECO:0000256" key="7">
    <source>
        <dbReference type="ARBA" id="ARBA00022723"/>
    </source>
</evidence>
<evidence type="ECO:0000259" key="16">
    <source>
        <dbReference type="Pfam" id="PF00330"/>
    </source>
</evidence>
<dbReference type="NCBIfam" id="TIGR01340">
    <property type="entry name" value="aconitase_mito"/>
    <property type="match status" value="1"/>
</dbReference>
<evidence type="ECO:0000256" key="15">
    <source>
        <dbReference type="ARBA" id="ARBA00031977"/>
    </source>
</evidence>
<dbReference type="FunFam" id="3.20.19.10:FF:000002">
    <property type="entry name" value="Aconitate hydratase, mitochondrial"/>
    <property type="match status" value="1"/>
</dbReference>
<dbReference type="InterPro" id="IPR015932">
    <property type="entry name" value="Aconitase_dom2"/>
</dbReference>
<keyword evidence="8" id="KW-0809">Transit peptide</keyword>
<comment type="pathway">
    <text evidence="2">Carbohydrate metabolism; tricarboxylic acid cycle; isocitrate from oxaloacetate: step 2/2.</text>
</comment>
<evidence type="ECO:0000256" key="11">
    <source>
        <dbReference type="ARBA" id="ARBA00023239"/>
    </source>
</evidence>
<keyword evidence="11" id="KW-0456">Lyase</keyword>
<dbReference type="GO" id="GO:0051539">
    <property type="term" value="F:4 iron, 4 sulfur cluster binding"/>
    <property type="evidence" value="ECO:0007669"/>
    <property type="project" value="InterPro"/>
</dbReference>
<dbReference type="GO" id="GO:0006099">
    <property type="term" value="P:tricarboxylic acid cycle"/>
    <property type="evidence" value="ECO:0007669"/>
    <property type="project" value="UniProtKB-UniPathway"/>
</dbReference>
<dbReference type="NCBIfam" id="NF005558">
    <property type="entry name" value="PRK07229.1"/>
    <property type="match status" value="1"/>
</dbReference>
<evidence type="ECO:0000313" key="19">
    <source>
        <dbReference type="Proteomes" id="UP000286402"/>
    </source>
</evidence>
<dbReference type="InterPro" id="IPR001030">
    <property type="entry name" value="Acoase/IPM_deHydtase_lsu_aba"/>
</dbReference>
<dbReference type="CDD" id="cd01578">
    <property type="entry name" value="AcnA_Mitochon_Swivel"/>
    <property type="match status" value="1"/>
</dbReference>
<keyword evidence="6" id="KW-0816">Tricarboxylic acid cycle</keyword>
<dbReference type="PROSITE" id="PS00450">
    <property type="entry name" value="ACONITASE_1"/>
    <property type="match status" value="1"/>
</dbReference>
<feature type="domain" description="Aconitase A/isopropylmalate dehydratase small subunit swivel" evidence="17">
    <location>
        <begin position="558"/>
        <end position="685"/>
    </location>
</feature>
<evidence type="ECO:0000256" key="5">
    <source>
        <dbReference type="ARBA" id="ARBA00019378"/>
    </source>
</evidence>
<dbReference type="InterPro" id="IPR050926">
    <property type="entry name" value="Aconitase/IPM_isomerase"/>
</dbReference>
<dbReference type="Pfam" id="PF00694">
    <property type="entry name" value="Aconitase_C"/>
    <property type="match status" value="1"/>
</dbReference>
<dbReference type="InterPro" id="IPR015931">
    <property type="entry name" value="Acnase/IPM_dHydase_lsu_aba_1/3"/>
</dbReference>
<keyword evidence="7" id="KW-0479">Metal-binding</keyword>
<dbReference type="GO" id="GO:0005829">
    <property type="term" value="C:cytosol"/>
    <property type="evidence" value="ECO:0007669"/>
    <property type="project" value="TreeGrafter"/>
</dbReference>
<dbReference type="EMBL" id="MCAQ01000012">
    <property type="protein sequence ID" value="RKF37001.1"/>
    <property type="molecule type" value="Genomic_DNA"/>
</dbReference>
<accession>A0A420FVR2</accession>
<comment type="similarity">
    <text evidence="3">Belongs to the aconitase/IPM isomerase family.</text>
</comment>
<protein>
    <recommendedName>
        <fullName evidence="5">Aconitate hydratase A</fullName>
        <ecNumber evidence="4">4.2.1.3</ecNumber>
    </recommendedName>
    <alternativeName>
        <fullName evidence="13">Citrate hydro-lyase</fullName>
    </alternativeName>
    <alternativeName>
        <fullName evidence="15">Iron-responsive protein-like</fullName>
    </alternativeName>
    <alternativeName>
        <fullName evidence="14">RNA-binding protein</fullName>
    </alternativeName>
</protein>